<evidence type="ECO:0000259" key="6">
    <source>
        <dbReference type="PROSITE" id="PS50893"/>
    </source>
</evidence>
<feature type="domain" description="ABC transmembrane type-1" evidence="7">
    <location>
        <begin position="41"/>
        <end position="308"/>
    </location>
</feature>
<dbReference type="EMBL" id="JADBGI010000039">
    <property type="protein sequence ID" value="MBE3002282.1"/>
    <property type="molecule type" value="Genomic_DNA"/>
</dbReference>
<dbReference type="PROSITE" id="PS50929">
    <property type="entry name" value="ABC_TM1F"/>
    <property type="match status" value="1"/>
</dbReference>
<protein>
    <submittedName>
        <fullName evidence="8">ABC transporter ATP-binding protein</fullName>
    </submittedName>
</protein>
<evidence type="ECO:0000256" key="5">
    <source>
        <dbReference type="SAM" id="Phobius"/>
    </source>
</evidence>
<dbReference type="Gene3D" id="1.20.1560.10">
    <property type="entry name" value="ABC transporter type 1, transmembrane domain"/>
    <property type="match status" value="1"/>
</dbReference>
<dbReference type="PROSITE" id="PS50893">
    <property type="entry name" value="ABC_TRANSPORTER_2"/>
    <property type="match status" value="1"/>
</dbReference>
<feature type="transmembrane region" description="Helical" evidence="5">
    <location>
        <begin position="260"/>
        <end position="279"/>
    </location>
</feature>
<sequence>MRPLPEPVRTPPDTRSPDRFLLWGAREQWTTLLSSSIVNGVYTLCGVLSATALGAALDSGMAGGDAGALLLWSGVLAACALASALTIILAERTAVYSWLRGAFRTIAVVVDRSVDLGPTLTRRLPGGEVVAIGTDDINRVGDLYENASMVPGAMVSIGVIAGLTLHAHAGFGTALLVGVPLILLGVAPLLRPLSRRHRHQRERQAELATRAGDLVSGLRVLRGVGGEQTVGARYRQGSREVRDAGIRVGWMDAALRAAQALYPGLLLVGIVWFGAHLALRGELTVGQLVAFYGYTGLLGQQVRWVTGVAWVYIGARVAASRVIRVLNLAHDHPDPASPAAPPEGPLGLHDRLTGATARAGQVTGIVCPDPAEATALAERLGRYRDGAPDETAELVGGHTGWAVALTDLRLRDLRGRVLVSDNDAYLFSGRLRDELSPDAGMPEERLTAAVRSAAADDVVAQSASGLDTVVAARAREYSGGQQQRLRLARALATDPEVLVLVEPASAVDAHSEAAVARALPGARAGRTTVLVTTSPLLLGRTDRVQLVCGGRVVAEGVHPDLLATVPDYARTVLRTTSEEP</sequence>
<keyword evidence="2 5" id="KW-0812">Transmembrane</keyword>
<evidence type="ECO:0000259" key="7">
    <source>
        <dbReference type="PROSITE" id="PS50929"/>
    </source>
</evidence>
<dbReference type="Gene3D" id="3.40.50.300">
    <property type="entry name" value="P-loop containing nucleotide triphosphate hydrolases"/>
    <property type="match status" value="1"/>
</dbReference>
<dbReference type="InterPro" id="IPR011527">
    <property type="entry name" value="ABC1_TM_dom"/>
</dbReference>
<dbReference type="PANTHER" id="PTHR43394:SF1">
    <property type="entry name" value="ATP-BINDING CASSETTE SUB-FAMILY B MEMBER 10, MITOCHONDRIAL"/>
    <property type="match status" value="1"/>
</dbReference>
<dbReference type="PROSITE" id="PS00211">
    <property type="entry name" value="ABC_TRANSPORTER_1"/>
    <property type="match status" value="1"/>
</dbReference>
<organism evidence="8 9">
    <name type="scientific">Nocardiopsis coralli</name>
    <dbReference type="NCBI Taxonomy" id="2772213"/>
    <lineage>
        <taxon>Bacteria</taxon>
        <taxon>Bacillati</taxon>
        <taxon>Actinomycetota</taxon>
        <taxon>Actinomycetes</taxon>
        <taxon>Streptosporangiales</taxon>
        <taxon>Nocardiopsidaceae</taxon>
        <taxon>Nocardiopsis</taxon>
    </lineage>
</organism>
<evidence type="ECO:0000256" key="3">
    <source>
        <dbReference type="ARBA" id="ARBA00022989"/>
    </source>
</evidence>
<dbReference type="InterPro" id="IPR039421">
    <property type="entry name" value="Type_1_exporter"/>
</dbReference>
<dbReference type="Pfam" id="PF00664">
    <property type="entry name" value="ABC_membrane"/>
    <property type="match status" value="1"/>
</dbReference>
<feature type="transmembrane region" description="Helical" evidence="5">
    <location>
        <begin position="36"/>
        <end position="57"/>
    </location>
</feature>
<reference evidence="8 9" key="1">
    <citation type="submission" date="2020-09" db="EMBL/GenBank/DDBJ databases">
        <title>Diversity and distribution of actinomycetes associated with coral in the coast of Hainan.</title>
        <authorList>
            <person name="Li F."/>
        </authorList>
    </citation>
    <scope>NUCLEOTIDE SEQUENCE [LARGE SCALE GENOMIC DNA]</scope>
    <source>
        <strain evidence="8 9">HNM0947</strain>
    </source>
</reference>
<dbReference type="SUPFAM" id="SSF90123">
    <property type="entry name" value="ABC transporter transmembrane region"/>
    <property type="match status" value="1"/>
</dbReference>
<comment type="subcellular location">
    <subcellularLocation>
        <location evidence="1">Cell membrane</location>
        <topology evidence="1">Multi-pass membrane protein</topology>
    </subcellularLocation>
</comment>
<dbReference type="GO" id="GO:0005524">
    <property type="term" value="F:ATP binding"/>
    <property type="evidence" value="ECO:0007669"/>
    <property type="project" value="UniProtKB-KW"/>
</dbReference>
<accession>A0ABR9PEN7</accession>
<dbReference type="InterPro" id="IPR017871">
    <property type="entry name" value="ABC_transporter-like_CS"/>
</dbReference>
<dbReference type="InterPro" id="IPR003439">
    <property type="entry name" value="ABC_transporter-like_ATP-bd"/>
</dbReference>
<feature type="transmembrane region" description="Helical" evidence="5">
    <location>
        <begin position="69"/>
        <end position="90"/>
    </location>
</feature>
<name>A0ABR9PEN7_9ACTN</name>
<dbReference type="SUPFAM" id="SSF52540">
    <property type="entry name" value="P-loop containing nucleoside triphosphate hydrolases"/>
    <property type="match status" value="1"/>
</dbReference>
<proteinExistence type="predicted"/>
<evidence type="ECO:0000256" key="2">
    <source>
        <dbReference type="ARBA" id="ARBA00022692"/>
    </source>
</evidence>
<keyword evidence="8" id="KW-0547">Nucleotide-binding</keyword>
<comment type="caution">
    <text evidence="8">The sequence shown here is derived from an EMBL/GenBank/DDBJ whole genome shotgun (WGS) entry which is preliminary data.</text>
</comment>
<dbReference type="Proteomes" id="UP000806528">
    <property type="component" value="Unassembled WGS sequence"/>
</dbReference>
<dbReference type="InterPro" id="IPR036640">
    <property type="entry name" value="ABC1_TM_sf"/>
</dbReference>
<evidence type="ECO:0000313" key="8">
    <source>
        <dbReference type="EMBL" id="MBE3002282.1"/>
    </source>
</evidence>
<gene>
    <name evidence="8" type="ORF">IDM40_26805</name>
</gene>
<dbReference type="Pfam" id="PF00005">
    <property type="entry name" value="ABC_tran"/>
    <property type="match status" value="1"/>
</dbReference>
<dbReference type="PANTHER" id="PTHR43394">
    <property type="entry name" value="ATP-DEPENDENT PERMEASE MDL1, MITOCHONDRIAL"/>
    <property type="match status" value="1"/>
</dbReference>
<evidence type="ECO:0000256" key="4">
    <source>
        <dbReference type="ARBA" id="ARBA00023136"/>
    </source>
</evidence>
<feature type="transmembrane region" description="Helical" evidence="5">
    <location>
        <begin position="147"/>
        <end position="165"/>
    </location>
</feature>
<keyword evidence="8" id="KW-0067">ATP-binding</keyword>
<evidence type="ECO:0000313" key="9">
    <source>
        <dbReference type="Proteomes" id="UP000806528"/>
    </source>
</evidence>
<dbReference type="CDD" id="cd07346">
    <property type="entry name" value="ABC_6TM_exporters"/>
    <property type="match status" value="1"/>
</dbReference>
<keyword evidence="9" id="KW-1185">Reference proteome</keyword>
<keyword evidence="3 5" id="KW-1133">Transmembrane helix</keyword>
<keyword evidence="4 5" id="KW-0472">Membrane</keyword>
<dbReference type="RefSeq" id="WP_193124868.1">
    <property type="nucleotide sequence ID" value="NZ_JADBGI010000039.1"/>
</dbReference>
<dbReference type="InterPro" id="IPR027417">
    <property type="entry name" value="P-loop_NTPase"/>
</dbReference>
<feature type="transmembrane region" description="Helical" evidence="5">
    <location>
        <begin position="171"/>
        <end position="190"/>
    </location>
</feature>
<feature type="domain" description="ABC transporter" evidence="6">
    <location>
        <begin position="323"/>
        <end position="574"/>
    </location>
</feature>
<evidence type="ECO:0000256" key="1">
    <source>
        <dbReference type="ARBA" id="ARBA00004651"/>
    </source>
</evidence>